<dbReference type="Gene3D" id="2.60.40.1180">
    <property type="entry name" value="Golgi alpha-mannosidase II"/>
    <property type="match status" value="1"/>
</dbReference>
<reference evidence="2" key="1">
    <citation type="submission" date="2021-02" db="EMBL/GenBank/DDBJ databases">
        <authorList>
            <person name="Nowell W R."/>
        </authorList>
    </citation>
    <scope>NUCLEOTIDE SEQUENCE</scope>
</reference>
<evidence type="ECO:0000259" key="1">
    <source>
        <dbReference type="Pfam" id="PF16874"/>
    </source>
</evidence>
<dbReference type="EMBL" id="CAJOBR010009977">
    <property type="protein sequence ID" value="CAF4898783.1"/>
    <property type="molecule type" value="Genomic_DNA"/>
</dbReference>
<gene>
    <name evidence="2" type="ORF">QYT958_LOCUS30701</name>
</gene>
<sequence>HQVYQTSSTYVRSIHQSSDIAFTVKDHNTCVDDSKLSLRLLSSVIFRSDTINYLGFVLRSHSLFYCSVPKVATRTFLTFITYLHIRDDLIPLLTNKSTLRTIQLECVELLLKEGVLYVNENQDEAIWFRCLISHRFQAGDNDAFRFEGLNSIKMYTIQEIDIYRNSLSGDHLMTYGFNPMEDIQRLIIAHKLTKSNL</sequence>
<name>A0A821V1N4_9BILA</name>
<accession>A0A821V1N4</accession>
<dbReference type="AlphaFoldDB" id="A0A821V1N4"/>
<proteinExistence type="predicted"/>
<dbReference type="InterPro" id="IPR031705">
    <property type="entry name" value="Glyco_hydro_36_C"/>
</dbReference>
<organism evidence="2 3">
    <name type="scientific">Rotaria socialis</name>
    <dbReference type="NCBI Taxonomy" id="392032"/>
    <lineage>
        <taxon>Eukaryota</taxon>
        <taxon>Metazoa</taxon>
        <taxon>Spiralia</taxon>
        <taxon>Gnathifera</taxon>
        <taxon>Rotifera</taxon>
        <taxon>Eurotatoria</taxon>
        <taxon>Bdelloidea</taxon>
        <taxon>Philodinida</taxon>
        <taxon>Philodinidae</taxon>
        <taxon>Rotaria</taxon>
    </lineage>
</organism>
<feature type="non-terminal residue" evidence="2">
    <location>
        <position position="1"/>
    </location>
</feature>
<dbReference type="InterPro" id="IPR013780">
    <property type="entry name" value="Glyco_hydro_b"/>
</dbReference>
<dbReference type="Proteomes" id="UP000663848">
    <property type="component" value="Unassembled WGS sequence"/>
</dbReference>
<dbReference type="Pfam" id="PF16874">
    <property type="entry name" value="Glyco_hydro_36C"/>
    <property type="match status" value="1"/>
</dbReference>
<comment type="caution">
    <text evidence="2">The sequence shown here is derived from an EMBL/GenBank/DDBJ whole genome shotgun (WGS) entry which is preliminary data.</text>
</comment>
<feature type="domain" description="Glycosyl hydrolase family 36 C-terminal" evidence="1">
    <location>
        <begin position="115"/>
        <end position="179"/>
    </location>
</feature>
<protein>
    <recommendedName>
        <fullName evidence="1">Glycosyl hydrolase family 36 C-terminal domain-containing protein</fullName>
    </recommendedName>
</protein>
<evidence type="ECO:0000313" key="3">
    <source>
        <dbReference type="Proteomes" id="UP000663848"/>
    </source>
</evidence>
<evidence type="ECO:0000313" key="2">
    <source>
        <dbReference type="EMBL" id="CAF4898783.1"/>
    </source>
</evidence>